<dbReference type="AlphaFoldDB" id="A0A8H3WT30"/>
<sequence>MNNTPARRPSPVDVRYGGSWRFRHCCGDIIGSYKATDSDVMTPSREFSRSGSSLLVTESTWMGNGLGIGASAQRTFGTGWLLPSTHLQLECCVGV</sequence>
<name>A0A8H3WT30_9PEZI</name>
<organism evidence="1 2">
    <name type="scientific">Colletotrichum asianum</name>
    <dbReference type="NCBI Taxonomy" id="702518"/>
    <lineage>
        <taxon>Eukaryota</taxon>
        <taxon>Fungi</taxon>
        <taxon>Dikarya</taxon>
        <taxon>Ascomycota</taxon>
        <taxon>Pezizomycotina</taxon>
        <taxon>Sordariomycetes</taxon>
        <taxon>Hypocreomycetidae</taxon>
        <taxon>Glomerellales</taxon>
        <taxon>Glomerellaceae</taxon>
        <taxon>Colletotrichum</taxon>
        <taxon>Colletotrichum gloeosporioides species complex</taxon>
    </lineage>
</organism>
<protein>
    <submittedName>
        <fullName evidence="1">Uncharacterized protein</fullName>
    </submittedName>
</protein>
<accession>A0A8H3WT30</accession>
<reference evidence="1 2" key="1">
    <citation type="submission" date="2019-12" db="EMBL/GenBank/DDBJ databases">
        <title>A genome sequence resource for the geographically widespread anthracnose pathogen Colletotrichum asianum.</title>
        <authorList>
            <person name="Meng Y."/>
        </authorList>
    </citation>
    <scope>NUCLEOTIDE SEQUENCE [LARGE SCALE GENOMIC DNA]</scope>
    <source>
        <strain evidence="1 2">ICMP 18580</strain>
    </source>
</reference>
<dbReference type="Proteomes" id="UP000434172">
    <property type="component" value="Unassembled WGS sequence"/>
</dbReference>
<gene>
    <name evidence="1" type="ORF">GQ607_000705</name>
</gene>
<keyword evidence="2" id="KW-1185">Reference proteome</keyword>
<comment type="caution">
    <text evidence="1">The sequence shown here is derived from an EMBL/GenBank/DDBJ whole genome shotgun (WGS) entry which is preliminary data.</text>
</comment>
<proteinExistence type="predicted"/>
<evidence type="ECO:0000313" key="2">
    <source>
        <dbReference type="Proteomes" id="UP000434172"/>
    </source>
</evidence>
<evidence type="ECO:0000313" key="1">
    <source>
        <dbReference type="EMBL" id="KAF0332689.1"/>
    </source>
</evidence>
<dbReference type="EMBL" id="WOWK01000001">
    <property type="protein sequence ID" value="KAF0332689.1"/>
    <property type="molecule type" value="Genomic_DNA"/>
</dbReference>